<dbReference type="Gene3D" id="3.30.70.1380">
    <property type="entry name" value="Transcriptional regulatory protein pf0864 domain like"/>
    <property type="match status" value="1"/>
</dbReference>
<sequence length="402" mass="44433">MIAYFDMFSGISGDMTLGAFLDLGVPVDWLNEKLSGVLNGFELKTSIVYKHHLKAMDIVVDVIEKDASSRNYKDIKTLIETCSLSETVKMNSLLAFKKIAEAESAIHGKDIETVHFHEIGGIDSIVDILGSFLCVEYLGIKQVYASCIPLGSGFVTCSHGKIPVPVPATIAILKDIPVKPSDAKTEIVTPTGAAIICTLAASFGGMPEMIVKQVGYGSGKRDTGSTLPNLLRIVLGKERKDQKQENTNIQKETIYVIKTNVDDMSPEVSGFLMETLFENQALDVCYVPVQMKKNRPGTQIEVMCRKENLDHIVRLILAQTTSIGVRYHECERSFLLRETAVIDTLFGKMQVKKITNPDKSIRFVPEYEAAKKVAKKKKIPLKDVYNQVLCDVNSLLDNAPLI</sequence>
<dbReference type="HAMAP" id="MF_01074">
    <property type="entry name" value="LarC"/>
    <property type="match status" value="1"/>
</dbReference>
<reference evidence="3 4" key="1">
    <citation type="journal article" date="2013" name="Environ. Microbiol.">
        <title>Complete genome, catabolic sub-proteomes and key-metabolites of Desulfobacula toluolica Tol2, a marine, aromatic compound-degrading, sulfate-reducing bacterium.</title>
        <authorList>
            <person name="Wohlbrand L."/>
            <person name="Jacob J.H."/>
            <person name="Kube M."/>
            <person name="Mussmann M."/>
            <person name="Jarling R."/>
            <person name="Beck A."/>
            <person name="Amann R."/>
            <person name="Wilkes H."/>
            <person name="Reinhardt R."/>
            <person name="Rabus R."/>
        </authorList>
    </citation>
    <scope>NUCLEOTIDE SEQUENCE [LARGE SCALE GENOMIC DNA]</scope>
    <source>
        <strain evidence="4">DSM 7467 / Tol2</strain>
    </source>
</reference>
<keyword evidence="2" id="KW-0456">Lyase</keyword>
<dbReference type="GO" id="GO:0016829">
    <property type="term" value="F:lyase activity"/>
    <property type="evidence" value="ECO:0007669"/>
    <property type="project" value="UniProtKB-UniRule"/>
</dbReference>
<dbReference type="PATRIC" id="fig|651182.5.peg.3522"/>
<protein>
    <recommendedName>
        <fullName evidence="2">Putative nickel insertion protein</fullName>
    </recommendedName>
</protein>
<organism evidence="3 4">
    <name type="scientific">Desulfobacula toluolica (strain DSM 7467 / Tol2)</name>
    <dbReference type="NCBI Taxonomy" id="651182"/>
    <lineage>
        <taxon>Bacteria</taxon>
        <taxon>Pseudomonadati</taxon>
        <taxon>Thermodesulfobacteriota</taxon>
        <taxon>Desulfobacteria</taxon>
        <taxon>Desulfobacterales</taxon>
        <taxon>Desulfobacteraceae</taxon>
        <taxon>Desulfobacula</taxon>
    </lineage>
</organism>
<accession>K0NAM3</accession>
<dbReference type="KEGG" id="dto:TOL2_C29750"/>
<dbReference type="HOGENOM" id="CLU_028523_2_1_7"/>
<evidence type="ECO:0000313" key="4">
    <source>
        <dbReference type="Proteomes" id="UP000007347"/>
    </source>
</evidence>
<dbReference type="Gene3D" id="3.10.20.300">
    <property type="entry name" value="mk0293 like domain"/>
    <property type="match status" value="1"/>
</dbReference>
<dbReference type="EMBL" id="FO203503">
    <property type="protein sequence ID" value="CCK81134.1"/>
    <property type="molecule type" value="Genomic_DNA"/>
</dbReference>
<dbReference type="PANTHER" id="PTHR36566:SF1">
    <property type="entry name" value="PYRIDINIUM-3,5-BISTHIOCARBOXYLIC ACID MONONUCLEOTIDE NICKEL INSERTION PROTEIN"/>
    <property type="match status" value="1"/>
</dbReference>
<dbReference type="NCBIfam" id="TIGR00299">
    <property type="entry name" value="nickel pincer cofactor biosynthesis protein LarC"/>
    <property type="match status" value="1"/>
</dbReference>
<evidence type="ECO:0000256" key="1">
    <source>
        <dbReference type="ARBA" id="ARBA00022596"/>
    </source>
</evidence>
<name>K0NAM3_DESTT</name>
<dbReference type="AlphaFoldDB" id="K0NAM3"/>
<keyword evidence="4" id="KW-1185">Reference proteome</keyword>
<dbReference type="GO" id="GO:0016151">
    <property type="term" value="F:nickel cation binding"/>
    <property type="evidence" value="ECO:0007669"/>
    <property type="project" value="UniProtKB-UniRule"/>
</dbReference>
<gene>
    <name evidence="3" type="ordered locus">TOL2_C29750</name>
</gene>
<comment type="similarity">
    <text evidence="2">Belongs to the LarC family.</text>
</comment>
<evidence type="ECO:0000256" key="2">
    <source>
        <dbReference type="HAMAP-Rule" id="MF_01074"/>
    </source>
</evidence>
<proteinExistence type="inferred from homology"/>
<dbReference type="PANTHER" id="PTHR36566">
    <property type="entry name" value="NICKEL INSERTION PROTEIN-RELATED"/>
    <property type="match status" value="1"/>
</dbReference>
<dbReference type="Proteomes" id="UP000007347">
    <property type="component" value="Chromosome"/>
</dbReference>
<dbReference type="STRING" id="651182.TOL2_C29750"/>
<dbReference type="OrthoDB" id="9765625at2"/>
<keyword evidence="1 2" id="KW-0533">Nickel</keyword>
<evidence type="ECO:0000313" key="3">
    <source>
        <dbReference type="EMBL" id="CCK81134.1"/>
    </source>
</evidence>
<dbReference type="InterPro" id="IPR002822">
    <property type="entry name" value="Ni_insertion"/>
</dbReference>
<dbReference type="RefSeq" id="WP_014958343.1">
    <property type="nucleotide sequence ID" value="NC_018645.1"/>
</dbReference>
<dbReference type="Pfam" id="PF01969">
    <property type="entry name" value="Ni_insertion"/>
    <property type="match status" value="1"/>
</dbReference>